<evidence type="ECO:0000256" key="5">
    <source>
        <dbReference type="ARBA" id="ARBA00022485"/>
    </source>
</evidence>
<dbReference type="InterPro" id="IPR003265">
    <property type="entry name" value="HhH-GPD_domain"/>
</dbReference>
<keyword evidence="12 13" id="KW-0326">Glycosidase</keyword>
<dbReference type="RefSeq" id="WP_262096050.1">
    <property type="nucleotide sequence ID" value="NZ_JAOEGN010000006.1"/>
</dbReference>
<dbReference type="Pfam" id="PF00633">
    <property type="entry name" value="HHH"/>
    <property type="match status" value="1"/>
</dbReference>
<evidence type="ECO:0000313" key="15">
    <source>
        <dbReference type="EMBL" id="MCU0104797.1"/>
    </source>
</evidence>
<evidence type="ECO:0000256" key="11">
    <source>
        <dbReference type="ARBA" id="ARBA00023204"/>
    </source>
</evidence>
<keyword evidence="10" id="KW-0411">Iron-sulfur</keyword>
<keyword evidence="16" id="KW-1185">Reference proteome</keyword>
<evidence type="ECO:0000256" key="12">
    <source>
        <dbReference type="ARBA" id="ARBA00023295"/>
    </source>
</evidence>
<comment type="function">
    <text evidence="13">Adenine glycosylase active on G-A mispairs.</text>
</comment>
<keyword evidence="11" id="KW-0234">DNA repair</keyword>
<evidence type="ECO:0000313" key="16">
    <source>
        <dbReference type="Proteomes" id="UP001209076"/>
    </source>
</evidence>
<dbReference type="PROSITE" id="PS00764">
    <property type="entry name" value="ENDONUCLEASE_III_1"/>
    <property type="match status" value="1"/>
</dbReference>
<evidence type="ECO:0000256" key="4">
    <source>
        <dbReference type="ARBA" id="ARBA00022023"/>
    </source>
</evidence>
<gene>
    <name evidence="15" type="primary">mutY</name>
    <name evidence="15" type="ORF">N7603_03915</name>
</gene>
<dbReference type="SMART" id="SM00478">
    <property type="entry name" value="ENDO3c"/>
    <property type="match status" value="1"/>
</dbReference>
<evidence type="ECO:0000256" key="3">
    <source>
        <dbReference type="ARBA" id="ARBA00012045"/>
    </source>
</evidence>
<comment type="cofactor">
    <cofactor evidence="13">
        <name>[4Fe-4S] cluster</name>
        <dbReference type="ChEBI" id="CHEBI:49883"/>
    </cofactor>
    <text evidence="13">Binds 1 [4Fe-4S] cluster.</text>
</comment>
<comment type="caution">
    <text evidence="15">The sequence shown here is derived from an EMBL/GenBank/DDBJ whole genome shotgun (WGS) entry which is preliminary data.</text>
</comment>
<dbReference type="InterPro" id="IPR023170">
    <property type="entry name" value="HhH_base_excis_C"/>
</dbReference>
<accession>A0ABT2PYI6</accession>
<dbReference type="InterPro" id="IPR029119">
    <property type="entry name" value="MutY_C"/>
</dbReference>
<dbReference type="CDD" id="cd03431">
    <property type="entry name" value="NUDIX_DNA_Glycosylase_C-MutY"/>
    <property type="match status" value="1"/>
</dbReference>
<keyword evidence="5" id="KW-0004">4Fe-4S</keyword>
<dbReference type="EC" id="3.2.2.31" evidence="3 13"/>
<evidence type="ECO:0000256" key="10">
    <source>
        <dbReference type="ARBA" id="ARBA00023014"/>
    </source>
</evidence>
<dbReference type="Proteomes" id="UP001209076">
    <property type="component" value="Unassembled WGS sequence"/>
</dbReference>
<dbReference type="InterPro" id="IPR044298">
    <property type="entry name" value="MIG/MutY"/>
</dbReference>
<dbReference type="NCBIfam" id="TIGR01084">
    <property type="entry name" value="mutY"/>
    <property type="match status" value="1"/>
</dbReference>
<organism evidence="15 16">
    <name type="scientific">Paracholeplasma vituli</name>
    <dbReference type="NCBI Taxonomy" id="69473"/>
    <lineage>
        <taxon>Bacteria</taxon>
        <taxon>Bacillati</taxon>
        <taxon>Mycoplasmatota</taxon>
        <taxon>Mollicutes</taxon>
        <taxon>Acholeplasmatales</taxon>
        <taxon>Acholeplasmataceae</taxon>
        <taxon>Paracholeplasma</taxon>
    </lineage>
</organism>
<dbReference type="Pfam" id="PF00730">
    <property type="entry name" value="HhH-GPD"/>
    <property type="match status" value="1"/>
</dbReference>
<dbReference type="SUPFAM" id="SSF55811">
    <property type="entry name" value="Nudix"/>
    <property type="match status" value="1"/>
</dbReference>
<feature type="domain" description="HhH-GPD" evidence="14">
    <location>
        <begin position="36"/>
        <end position="187"/>
    </location>
</feature>
<dbReference type="Pfam" id="PF14815">
    <property type="entry name" value="NUDIX_4"/>
    <property type="match status" value="1"/>
</dbReference>
<reference evidence="16" key="1">
    <citation type="submission" date="2023-07" db="EMBL/GenBank/DDBJ databases">
        <title>Novel Mycoplasma species identified in domestic and wild animals.</title>
        <authorList>
            <person name="Volokhov D.V."/>
            <person name="Furtak V.A."/>
            <person name="Zagorodnyaya T.A."/>
        </authorList>
    </citation>
    <scope>NUCLEOTIDE SEQUENCE [LARGE SCALE GENOMIC DNA]</scope>
    <source>
        <strain evidence="16">92-19</strain>
    </source>
</reference>
<evidence type="ECO:0000256" key="2">
    <source>
        <dbReference type="ARBA" id="ARBA00008343"/>
    </source>
</evidence>
<keyword evidence="6" id="KW-0479">Metal-binding</keyword>
<comment type="similarity">
    <text evidence="2 13">Belongs to the Nth/MutY family.</text>
</comment>
<keyword evidence="7 13" id="KW-0227">DNA damage</keyword>
<dbReference type="PANTHER" id="PTHR42944">
    <property type="entry name" value="ADENINE DNA GLYCOSYLASE"/>
    <property type="match status" value="1"/>
</dbReference>
<proteinExistence type="inferred from homology"/>
<dbReference type="InterPro" id="IPR004035">
    <property type="entry name" value="Endouclease-III_FeS-bd_BS"/>
</dbReference>
<dbReference type="SUPFAM" id="SSF48150">
    <property type="entry name" value="DNA-glycosylase"/>
    <property type="match status" value="1"/>
</dbReference>
<sequence length="341" mass="39686">MSHFSNSLIAWYEIHKRDLPWRHTENPYYIWVSEIMLQQTQAQTVIPYYNRFIETLPTLKDLAFAEEDLILKLWEGLGYYSRVRNMKKTAQYILENYNGIFPNRYEDLIKLTGIGEYTAGAILSIAYHQKWSAIDGNVSRVLARYFGFKKDITLNTSKKMLTDLNHTLLEDERPHLYTQAMIELGATLCTKHNPKCDLCPVSAMCVAKKENLQSVLPVKAKAKAKTEKHFITFILQDENNQYLVQKVEDNLLKGLYLLPQVESDGLSYAIESLMDQGIEIYYTEPLKSYKHVFTHLVWSMDVYFGKCKNSDSLTKIDHFNHIPMATAHKQIIHKEKHYGND</sequence>
<dbReference type="EMBL" id="JAOEGN010000006">
    <property type="protein sequence ID" value="MCU0104797.1"/>
    <property type="molecule type" value="Genomic_DNA"/>
</dbReference>
<dbReference type="Gene3D" id="3.90.79.10">
    <property type="entry name" value="Nucleoside Triphosphate Pyrophosphohydrolase"/>
    <property type="match status" value="1"/>
</dbReference>
<evidence type="ECO:0000256" key="1">
    <source>
        <dbReference type="ARBA" id="ARBA00000843"/>
    </source>
</evidence>
<evidence type="ECO:0000259" key="14">
    <source>
        <dbReference type="SMART" id="SM00478"/>
    </source>
</evidence>
<keyword evidence="8" id="KW-0378">Hydrolase</keyword>
<keyword evidence="9 13" id="KW-0408">Iron</keyword>
<dbReference type="InterPro" id="IPR015797">
    <property type="entry name" value="NUDIX_hydrolase-like_dom_sf"/>
</dbReference>
<dbReference type="Gene3D" id="1.10.1670.10">
    <property type="entry name" value="Helix-hairpin-Helix base-excision DNA repair enzymes (C-terminal)"/>
    <property type="match status" value="1"/>
</dbReference>
<dbReference type="PANTHER" id="PTHR42944:SF1">
    <property type="entry name" value="ADENINE DNA GLYCOSYLASE"/>
    <property type="match status" value="1"/>
</dbReference>
<dbReference type="Gene3D" id="1.10.340.30">
    <property type="entry name" value="Hypothetical protein, domain 2"/>
    <property type="match status" value="1"/>
</dbReference>
<dbReference type="InterPro" id="IPR000445">
    <property type="entry name" value="HhH_motif"/>
</dbReference>
<evidence type="ECO:0000256" key="8">
    <source>
        <dbReference type="ARBA" id="ARBA00022801"/>
    </source>
</evidence>
<evidence type="ECO:0000256" key="9">
    <source>
        <dbReference type="ARBA" id="ARBA00023004"/>
    </source>
</evidence>
<dbReference type="InterPro" id="IPR011257">
    <property type="entry name" value="DNA_glycosylase"/>
</dbReference>
<name>A0ABT2PYI6_9MOLU</name>
<dbReference type="InterPro" id="IPR005760">
    <property type="entry name" value="A/G_AdeGlyc_MutY"/>
</dbReference>
<evidence type="ECO:0000256" key="13">
    <source>
        <dbReference type="RuleBase" id="RU365096"/>
    </source>
</evidence>
<evidence type="ECO:0000256" key="6">
    <source>
        <dbReference type="ARBA" id="ARBA00022723"/>
    </source>
</evidence>
<protein>
    <recommendedName>
        <fullName evidence="4 13">Adenine DNA glycosylase</fullName>
        <ecNumber evidence="3 13">3.2.2.31</ecNumber>
    </recommendedName>
</protein>
<comment type="catalytic activity">
    <reaction evidence="1 13">
        <text>Hydrolyzes free adenine bases from 7,8-dihydro-8-oxoguanine:adenine mismatched double-stranded DNA, leaving an apurinic site.</text>
        <dbReference type="EC" id="3.2.2.31"/>
    </reaction>
</comment>
<evidence type="ECO:0000256" key="7">
    <source>
        <dbReference type="ARBA" id="ARBA00022763"/>
    </source>
</evidence>
<dbReference type="CDD" id="cd00056">
    <property type="entry name" value="ENDO3c"/>
    <property type="match status" value="1"/>
</dbReference>